<dbReference type="Gene3D" id="3.10.120.10">
    <property type="entry name" value="Cytochrome b5-like heme/steroid binding domain"/>
    <property type="match status" value="1"/>
</dbReference>
<dbReference type="PROSITE" id="PS50255">
    <property type="entry name" value="CYTOCHROME_B5_2"/>
    <property type="match status" value="1"/>
</dbReference>
<proteinExistence type="predicted"/>
<accession>A0A9J6CTH5</accession>
<dbReference type="InterPro" id="IPR036400">
    <property type="entry name" value="Cyt_B5-like_heme/steroid_sf"/>
</dbReference>
<gene>
    <name evidence="2" type="ORF">PVAND_014161</name>
</gene>
<feature type="domain" description="Cytochrome b5 heme-binding" evidence="1">
    <location>
        <begin position="87"/>
        <end position="169"/>
    </location>
</feature>
<dbReference type="AlphaFoldDB" id="A0A9J6CTH5"/>
<evidence type="ECO:0000313" key="2">
    <source>
        <dbReference type="EMBL" id="KAG5684955.1"/>
    </source>
</evidence>
<dbReference type="OrthoDB" id="10051395at2759"/>
<name>A0A9J6CTH5_POLVA</name>
<dbReference type="SMART" id="SM01117">
    <property type="entry name" value="Cyt-b5"/>
    <property type="match status" value="1"/>
</dbReference>
<dbReference type="EMBL" id="JADBJN010000001">
    <property type="protein sequence ID" value="KAG5684955.1"/>
    <property type="molecule type" value="Genomic_DNA"/>
</dbReference>
<protein>
    <recommendedName>
        <fullName evidence="1">Cytochrome b5 heme-binding domain-containing protein</fullName>
    </recommendedName>
</protein>
<evidence type="ECO:0000313" key="3">
    <source>
        <dbReference type="Proteomes" id="UP001107558"/>
    </source>
</evidence>
<organism evidence="2 3">
    <name type="scientific">Polypedilum vanderplanki</name>
    <name type="common">Sleeping chironomid midge</name>
    <dbReference type="NCBI Taxonomy" id="319348"/>
    <lineage>
        <taxon>Eukaryota</taxon>
        <taxon>Metazoa</taxon>
        <taxon>Ecdysozoa</taxon>
        <taxon>Arthropoda</taxon>
        <taxon>Hexapoda</taxon>
        <taxon>Insecta</taxon>
        <taxon>Pterygota</taxon>
        <taxon>Neoptera</taxon>
        <taxon>Endopterygota</taxon>
        <taxon>Diptera</taxon>
        <taxon>Nematocera</taxon>
        <taxon>Chironomoidea</taxon>
        <taxon>Chironomidae</taxon>
        <taxon>Chironominae</taxon>
        <taxon>Polypedilum</taxon>
        <taxon>Polypedilum</taxon>
    </lineage>
</organism>
<dbReference type="Proteomes" id="UP001107558">
    <property type="component" value="Chromosome 1"/>
</dbReference>
<comment type="caution">
    <text evidence="2">The sequence shown here is derived from an EMBL/GenBank/DDBJ whole genome shotgun (WGS) entry which is preliminary data.</text>
</comment>
<dbReference type="Pfam" id="PF00173">
    <property type="entry name" value="Cyt-b5"/>
    <property type="match status" value="1"/>
</dbReference>
<dbReference type="SUPFAM" id="SSF55856">
    <property type="entry name" value="Cytochrome b5-like heme/steroid binding domain"/>
    <property type="match status" value="1"/>
</dbReference>
<keyword evidence="3" id="KW-1185">Reference proteome</keyword>
<dbReference type="InterPro" id="IPR001199">
    <property type="entry name" value="Cyt_B5-like_heme/steroid-bd"/>
</dbReference>
<reference evidence="2" key="1">
    <citation type="submission" date="2021-03" db="EMBL/GenBank/DDBJ databases">
        <title>Chromosome level genome of the anhydrobiotic midge Polypedilum vanderplanki.</title>
        <authorList>
            <person name="Yoshida Y."/>
            <person name="Kikawada T."/>
            <person name="Gusev O."/>
        </authorList>
    </citation>
    <scope>NUCLEOTIDE SEQUENCE</scope>
    <source>
        <strain evidence="2">NIAS01</strain>
        <tissue evidence="2">Whole body or cell culture</tissue>
    </source>
</reference>
<sequence>MLRILNKICIRQSNLLKTSIAPRNAINRLYSTKEIFVNEYKSAFLSTSIVGITGYLLFKEYLCEASCETKSGSKRVPMRHEVVREDLPFFTPEEVALHVNKENSVWISYGVGVYDITNLINKHGTPETTILLAAGMNLNIFWDDEDMKKIHDKPYIYDMLEKCRVGNIHKVDASEIKL</sequence>
<evidence type="ECO:0000259" key="1">
    <source>
        <dbReference type="PROSITE" id="PS50255"/>
    </source>
</evidence>